<gene>
    <name evidence="2" type="ORF">CEXT_664931</name>
</gene>
<feature type="compositionally biased region" description="Basic and acidic residues" evidence="1">
    <location>
        <begin position="25"/>
        <end position="36"/>
    </location>
</feature>
<reference evidence="2 3" key="1">
    <citation type="submission" date="2021-06" db="EMBL/GenBank/DDBJ databases">
        <title>Caerostris extrusa draft genome.</title>
        <authorList>
            <person name="Kono N."/>
            <person name="Arakawa K."/>
        </authorList>
    </citation>
    <scope>NUCLEOTIDE SEQUENCE [LARGE SCALE GENOMIC DNA]</scope>
</reference>
<evidence type="ECO:0000313" key="3">
    <source>
        <dbReference type="Proteomes" id="UP001054945"/>
    </source>
</evidence>
<evidence type="ECO:0000256" key="1">
    <source>
        <dbReference type="SAM" id="MobiDB-lite"/>
    </source>
</evidence>
<proteinExistence type="predicted"/>
<dbReference type="Proteomes" id="UP001054945">
    <property type="component" value="Unassembled WGS sequence"/>
</dbReference>
<dbReference type="AlphaFoldDB" id="A0AAV4RFS1"/>
<name>A0AAV4RFS1_CAEEX</name>
<accession>A0AAV4RFS1</accession>
<feature type="region of interest" description="Disordered" evidence="1">
    <location>
        <begin position="1"/>
        <end position="52"/>
    </location>
</feature>
<organism evidence="2 3">
    <name type="scientific">Caerostris extrusa</name>
    <name type="common">Bark spider</name>
    <name type="synonym">Caerostris bankana</name>
    <dbReference type="NCBI Taxonomy" id="172846"/>
    <lineage>
        <taxon>Eukaryota</taxon>
        <taxon>Metazoa</taxon>
        <taxon>Ecdysozoa</taxon>
        <taxon>Arthropoda</taxon>
        <taxon>Chelicerata</taxon>
        <taxon>Arachnida</taxon>
        <taxon>Araneae</taxon>
        <taxon>Araneomorphae</taxon>
        <taxon>Entelegynae</taxon>
        <taxon>Araneoidea</taxon>
        <taxon>Araneidae</taxon>
        <taxon>Caerostris</taxon>
    </lineage>
</organism>
<feature type="compositionally biased region" description="Basic and acidic residues" evidence="1">
    <location>
        <begin position="43"/>
        <end position="52"/>
    </location>
</feature>
<keyword evidence="3" id="KW-1185">Reference proteome</keyword>
<dbReference type="EMBL" id="BPLR01007940">
    <property type="protein sequence ID" value="GIY20809.1"/>
    <property type="molecule type" value="Genomic_DNA"/>
</dbReference>
<evidence type="ECO:0000313" key="2">
    <source>
        <dbReference type="EMBL" id="GIY20809.1"/>
    </source>
</evidence>
<comment type="caution">
    <text evidence="2">The sequence shown here is derived from an EMBL/GenBank/DDBJ whole genome shotgun (WGS) entry which is preliminary data.</text>
</comment>
<sequence>MKRETTSARNLKGRWDSMGSSLKSQRNEKGEQRSARDTPFSNAEKKCYSKKRSPELQRNVRMVLLLFFYFNPFFRSMNG</sequence>
<protein>
    <submittedName>
        <fullName evidence="2">Uncharacterized protein</fullName>
    </submittedName>
</protein>